<name>A0A0F9DWP3_9ZZZZ</name>
<accession>A0A0F9DWP3</accession>
<comment type="caution">
    <text evidence="2">The sequence shown here is derived from an EMBL/GenBank/DDBJ whole genome shotgun (WGS) entry which is preliminary data.</text>
</comment>
<proteinExistence type="predicted"/>
<dbReference type="EMBL" id="LAZR01038590">
    <property type="protein sequence ID" value="KKL19163.1"/>
    <property type="molecule type" value="Genomic_DNA"/>
</dbReference>
<dbReference type="EMBL" id="LAZR01029909">
    <property type="protein sequence ID" value="KKL58191.1"/>
    <property type="molecule type" value="Genomic_DNA"/>
</dbReference>
<dbReference type="AlphaFoldDB" id="A0A0F9DWP3"/>
<protein>
    <submittedName>
        <fullName evidence="2">Uncharacterized protein</fullName>
    </submittedName>
</protein>
<organism evidence="2">
    <name type="scientific">marine sediment metagenome</name>
    <dbReference type="NCBI Taxonomy" id="412755"/>
    <lineage>
        <taxon>unclassified sequences</taxon>
        <taxon>metagenomes</taxon>
        <taxon>ecological metagenomes</taxon>
    </lineage>
</organism>
<reference evidence="2" key="1">
    <citation type="journal article" date="2015" name="Nature">
        <title>Complex archaea that bridge the gap between prokaryotes and eukaryotes.</title>
        <authorList>
            <person name="Spang A."/>
            <person name="Saw J.H."/>
            <person name="Jorgensen S.L."/>
            <person name="Zaremba-Niedzwiedzka K."/>
            <person name="Martijn J."/>
            <person name="Lind A.E."/>
            <person name="van Eijk R."/>
            <person name="Schleper C."/>
            <person name="Guy L."/>
            <person name="Ettema T.J."/>
        </authorList>
    </citation>
    <scope>NUCLEOTIDE SEQUENCE</scope>
</reference>
<gene>
    <name evidence="2" type="ORF">LCGC14_2227870</name>
    <name evidence="1" type="ORF">LCGC14_2468250</name>
</gene>
<sequence>MDKEEIKNRINFDNIQELEYEMIKGIPETLRKEDYLVDFEGNFIIPISPLEMKLIEKMKDLEARIIELER</sequence>
<evidence type="ECO:0000313" key="2">
    <source>
        <dbReference type="EMBL" id="KKL58191.1"/>
    </source>
</evidence>
<evidence type="ECO:0000313" key="1">
    <source>
        <dbReference type="EMBL" id="KKL19163.1"/>
    </source>
</evidence>